<dbReference type="Pfam" id="PF16275">
    <property type="entry name" value="SF1-HH"/>
    <property type="match status" value="1"/>
</dbReference>
<dbReference type="SMART" id="SM00463">
    <property type="entry name" value="SMR"/>
    <property type="match status" value="1"/>
</dbReference>
<dbReference type="GO" id="GO:0019843">
    <property type="term" value="F:rRNA binding"/>
    <property type="evidence" value="ECO:0007669"/>
    <property type="project" value="UniProtKB-KW"/>
</dbReference>
<dbReference type="PROSITE" id="PS00486">
    <property type="entry name" value="DNA_MISMATCH_REPAIR_2"/>
    <property type="match status" value="1"/>
</dbReference>
<feature type="region of interest" description="Disordered" evidence="11">
    <location>
        <begin position="1"/>
        <end position="37"/>
    </location>
</feature>
<dbReference type="GO" id="GO:0005524">
    <property type="term" value="F:ATP binding"/>
    <property type="evidence" value="ECO:0007669"/>
    <property type="project" value="UniProtKB-KW"/>
</dbReference>
<evidence type="ECO:0000256" key="10">
    <source>
        <dbReference type="SAM" id="Coils"/>
    </source>
</evidence>
<dbReference type="InterPro" id="IPR005747">
    <property type="entry name" value="MutS2"/>
</dbReference>
<evidence type="ECO:0000259" key="13">
    <source>
        <dbReference type="PROSITE" id="PS50828"/>
    </source>
</evidence>
<dbReference type="PROSITE" id="PS50828">
    <property type="entry name" value="SMR"/>
    <property type="match status" value="1"/>
</dbReference>
<dbReference type="GO" id="GO:0016887">
    <property type="term" value="F:ATP hydrolysis activity"/>
    <property type="evidence" value="ECO:0007669"/>
    <property type="project" value="InterPro"/>
</dbReference>
<dbReference type="SUPFAM" id="SSF160443">
    <property type="entry name" value="SMR domain-like"/>
    <property type="match status" value="1"/>
</dbReference>
<dbReference type="SMART" id="SM00533">
    <property type="entry name" value="MUTSd"/>
    <property type="match status" value="1"/>
</dbReference>
<feature type="domain" description="Smr" evidence="13">
    <location>
        <begin position="1670"/>
        <end position="1741"/>
    </location>
</feature>
<dbReference type="InterPro" id="IPR032570">
    <property type="entry name" value="SF1-HH"/>
</dbReference>
<dbReference type="Gene3D" id="6.10.140.1790">
    <property type="match status" value="1"/>
</dbReference>
<dbReference type="PANTHER" id="PTHR48466:SF1">
    <property type="entry name" value="SMR DOMAIN-CONTAINING PROTEIN"/>
    <property type="match status" value="1"/>
</dbReference>
<feature type="coiled-coil region" evidence="10">
    <location>
        <begin position="1532"/>
        <end position="1563"/>
    </location>
</feature>
<reference evidence="14 15" key="2">
    <citation type="journal article" date="2017" name="Nature">
        <title>The Apostasia genome and the evolution of orchids.</title>
        <authorList>
            <person name="Zhang G.Q."/>
            <person name="Liu K.W."/>
            <person name="Li Z."/>
            <person name="Lohaus R."/>
            <person name="Hsiao Y.Y."/>
            <person name="Niu S.C."/>
            <person name="Wang J.Y."/>
            <person name="Lin Y.C."/>
            <person name="Xu Q."/>
            <person name="Chen L.J."/>
            <person name="Yoshida K."/>
            <person name="Fujiwara S."/>
            <person name="Wang Z.W."/>
            <person name="Zhang Y.Q."/>
            <person name="Mitsuda N."/>
            <person name="Wang M."/>
            <person name="Liu G.H."/>
            <person name="Pecoraro L."/>
            <person name="Huang H.X."/>
            <person name="Xiao X.J."/>
            <person name="Lin M."/>
            <person name="Wu X.Y."/>
            <person name="Wu W.L."/>
            <person name="Chen Y.Y."/>
            <person name="Chang S.B."/>
            <person name="Sakamoto S."/>
            <person name="Ohme-Takagi M."/>
            <person name="Yagi M."/>
            <person name="Zeng S.J."/>
            <person name="Shen C.Y."/>
            <person name="Yeh C.M."/>
            <person name="Luo Y.B."/>
            <person name="Tsai W.C."/>
            <person name="Van de Peer Y."/>
            <person name="Liu Z.J."/>
        </authorList>
    </citation>
    <scope>NUCLEOTIDE SEQUENCE [LARGE SCALE GENOMIC DNA]</scope>
    <source>
        <tissue evidence="14">The whole plant</tissue>
    </source>
</reference>
<evidence type="ECO:0000256" key="5">
    <source>
        <dbReference type="ARBA" id="ARBA00022833"/>
    </source>
</evidence>
<evidence type="ECO:0000259" key="12">
    <source>
        <dbReference type="PROSITE" id="PS50102"/>
    </source>
</evidence>
<keyword evidence="7 9" id="KW-0694">RNA-binding</keyword>
<keyword evidence="3" id="KW-0479">Metal-binding</keyword>
<dbReference type="GO" id="GO:0006298">
    <property type="term" value="P:mismatch repair"/>
    <property type="evidence" value="ECO:0007669"/>
    <property type="project" value="InterPro"/>
</dbReference>
<dbReference type="GO" id="GO:0140664">
    <property type="term" value="F:ATP-dependent DNA damage sensor activity"/>
    <property type="evidence" value="ECO:0007669"/>
    <property type="project" value="InterPro"/>
</dbReference>
<dbReference type="CDD" id="cd02395">
    <property type="entry name" value="KH-I_BBP"/>
    <property type="match status" value="1"/>
</dbReference>
<dbReference type="InterPro" id="IPR036612">
    <property type="entry name" value="KH_dom_type_1_sf"/>
</dbReference>
<feature type="compositionally biased region" description="Basic and acidic residues" evidence="11">
    <location>
        <begin position="885"/>
        <end position="909"/>
    </location>
</feature>
<gene>
    <name evidence="14" type="ORF">MA16_Dca019790</name>
</gene>
<keyword evidence="3" id="KW-0863">Zinc-finger</keyword>
<keyword evidence="4" id="KW-0378">Hydrolase</keyword>
<dbReference type="NCBIfam" id="TIGR01069">
    <property type="entry name" value="mutS2"/>
    <property type="match status" value="1"/>
</dbReference>
<dbReference type="Pfam" id="PF22675">
    <property type="entry name" value="KH-I_KHDC4-BBP"/>
    <property type="match status" value="1"/>
</dbReference>
<feature type="region of interest" description="Disordered" evidence="11">
    <location>
        <begin position="878"/>
        <end position="909"/>
    </location>
</feature>
<feature type="domain" description="RRM" evidence="12">
    <location>
        <begin position="561"/>
        <end position="639"/>
    </location>
</feature>
<evidence type="ECO:0000256" key="4">
    <source>
        <dbReference type="ARBA" id="ARBA00022801"/>
    </source>
</evidence>
<dbReference type="InterPro" id="IPR045076">
    <property type="entry name" value="MutS"/>
</dbReference>
<protein>
    <submittedName>
        <fullName evidence="14">KH domain-containing protein</fullName>
    </submittedName>
</protein>
<evidence type="ECO:0000256" key="9">
    <source>
        <dbReference type="PROSITE-ProRule" id="PRU00176"/>
    </source>
</evidence>
<keyword evidence="5" id="KW-0862">Zinc</keyword>
<dbReference type="SMART" id="SM00322">
    <property type="entry name" value="KH"/>
    <property type="match status" value="1"/>
</dbReference>
<keyword evidence="8" id="KW-0238">DNA-binding</keyword>
<dbReference type="Pfam" id="PF00076">
    <property type="entry name" value="RRM_1"/>
    <property type="match status" value="1"/>
</dbReference>
<evidence type="ECO:0000256" key="11">
    <source>
        <dbReference type="SAM" id="MobiDB-lite"/>
    </source>
</evidence>
<dbReference type="SUPFAM" id="SSF48334">
    <property type="entry name" value="DNA repair protein MutS, domain III"/>
    <property type="match status" value="1"/>
</dbReference>
<feature type="region of interest" description="Disordered" evidence="11">
    <location>
        <begin position="82"/>
        <end position="121"/>
    </location>
</feature>
<dbReference type="Pfam" id="PF00488">
    <property type="entry name" value="MutS_V"/>
    <property type="match status" value="1"/>
</dbReference>
<keyword evidence="1" id="KW-0699">rRNA-binding</keyword>
<dbReference type="Pfam" id="PF01713">
    <property type="entry name" value="Smr"/>
    <property type="match status" value="1"/>
</dbReference>
<dbReference type="GO" id="GO:0004519">
    <property type="term" value="F:endonuclease activity"/>
    <property type="evidence" value="ECO:0007669"/>
    <property type="project" value="UniProtKB-KW"/>
</dbReference>
<dbReference type="InterPro" id="IPR055256">
    <property type="entry name" value="KH_1_KHDC4/BBP-like"/>
</dbReference>
<evidence type="ECO:0000313" key="14">
    <source>
        <dbReference type="EMBL" id="PKU73209.1"/>
    </source>
</evidence>
<dbReference type="GO" id="GO:0008270">
    <property type="term" value="F:zinc ion binding"/>
    <property type="evidence" value="ECO:0007669"/>
    <property type="project" value="UniProtKB-KW"/>
</dbReference>
<feature type="region of interest" description="Disordered" evidence="11">
    <location>
        <begin position="199"/>
        <end position="236"/>
    </location>
</feature>
<evidence type="ECO:0000313" key="15">
    <source>
        <dbReference type="Proteomes" id="UP000233837"/>
    </source>
</evidence>
<dbReference type="SUPFAM" id="SSF52540">
    <property type="entry name" value="P-loop containing nucleoside triphosphate hydrolases"/>
    <property type="match status" value="1"/>
</dbReference>
<evidence type="ECO:0000256" key="8">
    <source>
        <dbReference type="ARBA" id="ARBA00023125"/>
    </source>
</evidence>
<dbReference type="InterPro" id="IPR027417">
    <property type="entry name" value="P-loop_NTPase"/>
</dbReference>
<dbReference type="FunFam" id="3.40.50.300:FF:001814">
    <property type="entry name" value="DNA mismatch repair protein MutS type 2"/>
    <property type="match status" value="1"/>
</dbReference>
<keyword evidence="15" id="KW-1185">Reference proteome</keyword>
<dbReference type="InterPro" id="IPR000504">
    <property type="entry name" value="RRM_dom"/>
</dbReference>
<evidence type="ECO:0000256" key="6">
    <source>
        <dbReference type="ARBA" id="ARBA00022840"/>
    </source>
</evidence>
<dbReference type="STRING" id="906689.A0A2I0WC27"/>
<dbReference type="Gene3D" id="3.30.70.330">
    <property type="match status" value="1"/>
</dbReference>
<dbReference type="InterPro" id="IPR036187">
    <property type="entry name" value="DNA_mismatch_repair_MutS_sf"/>
</dbReference>
<dbReference type="InterPro" id="IPR007696">
    <property type="entry name" value="DNA_mismatch_repair_MutS_core"/>
</dbReference>
<dbReference type="InterPro" id="IPR000432">
    <property type="entry name" value="DNA_mismatch_repair_MutS_C"/>
</dbReference>
<dbReference type="SMART" id="SM00534">
    <property type="entry name" value="MUTSac"/>
    <property type="match status" value="1"/>
</dbReference>
<proteinExistence type="predicted"/>
<dbReference type="SUPFAM" id="SSF54791">
    <property type="entry name" value="Eukaryotic type KH-domain (KH-domain type I)"/>
    <property type="match status" value="1"/>
</dbReference>
<dbReference type="GO" id="GO:0030983">
    <property type="term" value="F:mismatched DNA binding"/>
    <property type="evidence" value="ECO:0007669"/>
    <property type="project" value="InterPro"/>
</dbReference>
<dbReference type="InterPro" id="IPR002625">
    <property type="entry name" value="Smr_dom"/>
</dbReference>
<feature type="compositionally biased region" description="Basic and acidic residues" evidence="11">
    <location>
        <begin position="10"/>
        <end position="24"/>
    </location>
</feature>
<sequence length="1741" mass="194079">MKVTTLSGQGKEREGECKCKREPVRVSAGASNQERGHKQVREYKFLIELWGNKPKLLPELSEMGSYDGNAISVSRDSAGIAEKSELVPKSNDTEDERAEQICSDEPAQSKEEELSRKHKREPCEEAEEVLPRAYINYLIDGSEGSRLNLSATSSERKKRSGDLLDDLMQKRQKHHIISDDMYANLNMRKLIADRIVIQKQDRSGSSGKRSRDSFDSEAGLEGQSVSGDDSASKRRKVGHAGVNMQLKMLGPLKLPDYVEGFKYDHKLYPEIIKLNKQLMEINKKLRARETIDNCPENEQSPSPPPIYNEIGVRVNTRVNRLWKKLGHRRQQIICELNQKNPLFLPPLEERPAKFSRKLYIPVKQYPNYNFIGLIIGPRGHTQKKMERESGARILLRGKGSTRLKKVKQYKDRKTEPFEDEDLHVYIEAADEKSLESASAMVEKLLVPVNEEMNEHKHAQLRELAELNSEISSEALNSTTQNNVAYYTRDDEKPVTSLNPTNLVPAPEIENNSHQPAPVSLRNCMTNSESGALTLQDTKLDSAAGALILSHKTKPGEVVDKAKLFVGFLPLSVNTEKLIELFLPFGRLCEAVVIMDRRTGLSKGYGFVKYIDPLSAAEALAQMNGFRVDGKIITVRIAGRAPLNVNTIIGPRALRYANRPSSLVSAATFPSSFSQGVIKGWNNWAALRQSNGFPLCSDSIYRRPHVFTEPSLIFGGPASSIEFVPFPCYQNDGSVSSVYELDIDMGGTCAVWCSEEIASYEKIDFKIKAQSHAFIAWLVSEYGWEPANPCSIPLVRQSFLSGVQSSAGHKISGVGVSSRLGRDIIMEAFHWFMPITKPLYHPEIRLFRPAKSWSSKIARLIIPNLADERTRLNSVDAKASVSASSSDEKSMKSDFHVRFRQREGEESERSRIEEEVREASEETLEWRSVCSQLSAFASTAAGREVCRSGRLRVGGDQAESQKLLDQTAAAVLLPEKLDFSDVDDVSELVRTAVDGEPLTVRELCAVWRSLTSARELLGQLVRVSSIGEPSDRYFPLADILQNCDFLTELVNKMTFCFDCNLFVILDRASARLAAIRLERRHNMDKMEELLKEESIKVFQAGGIDSPLITKRRTRMCIGVKSSYKSLLPEGVVLSVSSSGATYFMEPKGAIQLNNSEVMLSNSEKAEELAILRILTSEIAESEASIMRLMEKILELDLACARGAYALWMDGVCPSFVDDNDRDKLNGNMLSVDIEGIHHPLLLEPFLTRSSSGLFSVVGSQKMLRMEDCISQTRTKSESPVPVDIKIRASKKVVVISGPNTGGKTATLKTLGLASLMSKAGMFLPAKKKPRIPWFDQILADIGDHQSLEHNLSTFSGHISRICKIIQVCTKESLVLIDEIGSGTDPSEGVALSSSILQHLAECVNLLVVTTHYADLSLLKTTDSRFDNAAMEFCIDTLQPTYRVLWGSTGNSNALSIAKSIGFEQEVLDRAQEWAMKLAPDKQTEWQGLLYQSLVGERSVLEYQAKEAASLFLDVKKLYFEIQAEAQDLSTREMALKANESRNLQQELTSARSQLEAVIKNFEDQLQTANPDQFNSILRKSESKIASIAAAYQPTFNDTSEEEDRNSLYTPEIGERVYVKGFGDKVAIVIEEPTEDGITTEQNKQFIESPKDEQNEGEVSFGPAVRTSKNTVDLRGLRIDEASHKLQIAIAGCKSHSVLFIIHGMGTGAVKECALGILRSHPRVNRFEEESPMNFGCTLAYIR</sequence>
<dbReference type="GO" id="GO:0045910">
    <property type="term" value="P:negative regulation of DNA recombination"/>
    <property type="evidence" value="ECO:0007669"/>
    <property type="project" value="InterPro"/>
</dbReference>
<dbReference type="Proteomes" id="UP000233837">
    <property type="component" value="Unassembled WGS sequence"/>
</dbReference>
<dbReference type="InterPro" id="IPR012677">
    <property type="entry name" value="Nucleotide-bd_a/b_plait_sf"/>
</dbReference>
<evidence type="ECO:0000256" key="7">
    <source>
        <dbReference type="ARBA" id="ARBA00022884"/>
    </source>
</evidence>
<organism evidence="14 15">
    <name type="scientific">Dendrobium catenatum</name>
    <dbReference type="NCBI Taxonomy" id="906689"/>
    <lineage>
        <taxon>Eukaryota</taxon>
        <taxon>Viridiplantae</taxon>
        <taxon>Streptophyta</taxon>
        <taxon>Embryophyta</taxon>
        <taxon>Tracheophyta</taxon>
        <taxon>Spermatophyta</taxon>
        <taxon>Magnoliopsida</taxon>
        <taxon>Liliopsida</taxon>
        <taxon>Asparagales</taxon>
        <taxon>Orchidaceae</taxon>
        <taxon>Epidendroideae</taxon>
        <taxon>Malaxideae</taxon>
        <taxon>Dendrobiinae</taxon>
        <taxon>Dendrobium</taxon>
    </lineage>
</organism>
<dbReference type="InterPro" id="IPR035979">
    <property type="entry name" value="RBD_domain_sf"/>
</dbReference>
<evidence type="ECO:0000256" key="1">
    <source>
        <dbReference type="ARBA" id="ARBA00022730"/>
    </source>
</evidence>
<keyword evidence="6" id="KW-0067">ATP-binding</keyword>
<dbReference type="Gene3D" id="3.30.1370.10">
    <property type="entry name" value="K Homology domain, type 1"/>
    <property type="match status" value="1"/>
</dbReference>
<dbReference type="Gene3D" id="3.40.50.300">
    <property type="entry name" value="P-loop containing nucleotide triphosphate hydrolases"/>
    <property type="match status" value="1"/>
</dbReference>
<dbReference type="SMART" id="SM00360">
    <property type="entry name" value="RRM"/>
    <property type="match status" value="1"/>
</dbReference>
<keyword evidence="2" id="KW-0547">Nucleotide-binding</keyword>
<dbReference type="InterPro" id="IPR047086">
    <property type="entry name" value="SF1-HH_sf"/>
</dbReference>
<dbReference type="Gene3D" id="3.30.1370.110">
    <property type="match status" value="1"/>
</dbReference>
<dbReference type="PROSITE" id="PS50084">
    <property type="entry name" value="KH_TYPE_1"/>
    <property type="match status" value="1"/>
</dbReference>
<dbReference type="SUPFAM" id="SSF54928">
    <property type="entry name" value="RNA-binding domain, RBD"/>
    <property type="match status" value="1"/>
</dbReference>
<evidence type="ECO:0000256" key="2">
    <source>
        <dbReference type="ARBA" id="ARBA00022741"/>
    </source>
</evidence>
<keyword evidence="10" id="KW-0175">Coiled coil</keyword>
<dbReference type="EMBL" id="KZ502767">
    <property type="protein sequence ID" value="PKU73209.1"/>
    <property type="molecule type" value="Genomic_DNA"/>
</dbReference>
<accession>A0A2I0WC27</accession>
<dbReference type="InterPro" id="IPR004087">
    <property type="entry name" value="KH_dom"/>
</dbReference>
<dbReference type="PROSITE" id="PS50102">
    <property type="entry name" value="RRM"/>
    <property type="match status" value="1"/>
</dbReference>
<dbReference type="PANTHER" id="PTHR48466">
    <property type="entry name" value="OS10G0509000 PROTEIN-RELATED"/>
    <property type="match status" value="1"/>
</dbReference>
<dbReference type="InterPro" id="IPR036063">
    <property type="entry name" value="Smr_dom_sf"/>
</dbReference>
<reference evidence="14 15" key="1">
    <citation type="journal article" date="2016" name="Sci. Rep.">
        <title>The Dendrobium catenatum Lindl. genome sequence provides insights into polysaccharide synthase, floral development and adaptive evolution.</title>
        <authorList>
            <person name="Zhang G.Q."/>
            <person name="Xu Q."/>
            <person name="Bian C."/>
            <person name="Tsai W.C."/>
            <person name="Yeh C.M."/>
            <person name="Liu K.W."/>
            <person name="Yoshida K."/>
            <person name="Zhang L.S."/>
            <person name="Chang S.B."/>
            <person name="Chen F."/>
            <person name="Shi Y."/>
            <person name="Su Y.Y."/>
            <person name="Zhang Y.Q."/>
            <person name="Chen L.J."/>
            <person name="Yin Y."/>
            <person name="Lin M."/>
            <person name="Huang H."/>
            <person name="Deng H."/>
            <person name="Wang Z.W."/>
            <person name="Zhu S.L."/>
            <person name="Zhao X."/>
            <person name="Deng C."/>
            <person name="Niu S.C."/>
            <person name="Huang J."/>
            <person name="Wang M."/>
            <person name="Liu G.H."/>
            <person name="Yang H.J."/>
            <person name="Xiao X.J."/>
            <person name="Hsiao Y.Y."/>
            <person name="Wu W.L."/>
            <person name="Chen Y.Y."/>
            <person name="Mitsuda N."/>
            <person name="Ohme-Takagi M."/>
            <person name="Luo Y.B."/>
            <person name="Van de Peer Y."/>
            <person name="Liu Z.J."/>
        </authorList>
    </citation>
    <scope>NUCLEOTIDE SEQUENCE [LARGE SCALE GENOMIC DNA]</scope>
    <source>
        <tissue evidence="14">The whole plant</tissue>
    </source>
</reference>
<evidence type="ECO:0000256" key="3">
    <source>
        <dbReference type="ARBA" id="ARBA00022771"/>
    </source>
</evidence>
<name>A0A2I0WC27_9ASPA</name>